<dbReference type="Gene3D" id="1.10.510.10">
    <property type="entry name" value="Transferase(Phosphotransferase) domain 1"/>
    <property type="match status" value="3"/>
</dbReference>
<feature type="compositionally biased region" description="Polar residues" evidence="5">
    <location>
        <begin position="507"/>
        <end position="517"/>
    </location>
</feature>
<protein>
    <submittedName>
        <fullName evidence="7 9">Kinase-like protein</fullName>
    </submittedName>
</protein>
<evidence type="ECO:0000313" key="7">
    <source>
        <dbReference type="EMBL" id="KAF1815775.1"/>
    </source>
</evidence>
<feature type="compositionally biased region" description="Polar residues" evidence="5">
    <location>
        <begin position="321"/>
        <end position="332"/>
    </location>
</feature>
<feature type="region of interest" description="Disordered" evidence="5">
    <location>
        <begin position="586"/>
        <end position="610"/>
    </location>
</feature>
<dbReference type="EMBL" id="ML975151">
    <property type="protein sequence ID" value="KAF1815775.1"/>
    <property type="molecule type" value="Genomic_DNA"/>
</dbReference>
<feature type="region of interest" description="Disordered" evidence="5">
    <location>
        <begin position="148"/>
        <end position="234"/>
    </location>
</feature>
<feature type="domain" description="Protein kinase" evidence="6">
    <location>
        <begin position="380"/>
        <end position="853"/>
    </location>
</feature>
<dbReference type="SUPFAM" id="SSF56112">
    <property type="entry name" value="Protein kinase-like (PK-like)"/>
    <property type="match status" value="1"/>
</dbReference>
<feature type="compositionally biased region" description="Polar residues" evidence="5">
    <location>
        <begin position="273"/>
        <end position="285"/>
    </location>
</feature>
<evidence type="ECO:0000256" key="5">
    <source>
        <dbReference type="SAM" id="MobiDB-lite"/>
    </source>
</evidence>
<feature type="region of interest" description="Disordered" evidence="5">
    <location>
        <begin position="247"/>
        <end position="346"/>
    </location>
</feature>
<evidence type="ECO:0000313" key="9">
    <source>
        <dbReference type="RefSeq" id="XP_033537406.1"/>
    </source>
</evidence>
<evidence type="ECO:0000259" key="6">
    <source>
        <dbReference type="PROSITE" id="PS50011"/>
    </source>
</evidence>
<dbReference type="PROSITE" id="PS00107">
    <property type="entry name" value="PROTEIN_KINASE_ATP"/>
    <property type="match status" value="1"/>
</dbReference>
<dbReference type="GO" id="GO:0035556">
    <property type="term" value="P:intracellular signal transduction"/>
    <property type="evidence" value="ECO:0007669"/>
    <property type="project" value="TreeGrafter"/>
</dbReference>
<dbReference type="GeneID" id="54421603"/>
<dbReference type="Pfam" id="PF00069">
    <property type="entry name" value="Pkinase"/>
    <property type="match status" value="1"/>
</dbReference>
<evidence type="ECO:0000256" key="2">
    <source>
        <dbReference type="ARBA" id="ARBA00022741"/>
    </source>
</evidence>
<feature type="compositionally biased region" description="Low complexity" evidence="5">
    <location>
        <begin position="524"/>
        <end position="539"/>
    </location>
</feature>
<dbReference type="Proteomes" id="UP000504638">
    <property type="component" value="Unplaced"/>
</dbReference>
<accession>A0A6G1GCF9</accession>
<evidence type="ECO:0000256" key="3">
    <source>
        <dbReference type="ARBA" id="ARBA00022840"/>
    </source>
</evidence>
<keyword evidence="8" id="KW-1185">Reference proteome</keyword>
<dbReference type="PROSITE" id="PS00108">
    <property type="entry name" value="PROTEIN_KINASE_ST"/>
    <property type="match status" value="1"/>
</dbReference>
<evidence type="ECO:0000256" key="1">
    <source>
        <dbReference type="ARBA" id="ARBA00022527"/>
    </source>
</evidence>
<dbReference type="GO" id="GO:0004674">
    <property type="term" value="F:protein serine/threonine kinase activity"/>
    <property type="evidence" value="ECO:0007669"/>
    <property type="project" value="UniProtKB-KW"/>
</dbReference>
<dbReference type="OrthoDB" id="4062651at2759"/>
<proteinExistence type="predicted"/>
<dbReference type="RefSeq" id="XP_033537406.1">
    <property type="nucleotide sequence ID" value="XM_033681033.1"/>
</dbReference>
<reference evidence="9" key="3">
    <citation type="submission" date="2025-04" db="UniProtKB">
        <authorList>
            <consortium name="RefSeq"/>
        </authorList>
    </citation>
    <scope>IDENTIFICATION</scope>
    <source>
        <strain evidence="9">CBS 781.70</strain>
    </source>
</reference>
<feature type="compositionally biased region" description="Polar residues" evidence="5">
    <location>
        <begin position="16"/>
        <end position="30"/>
    </location>
</feature>
<dbReference type="Pfam" id="PF07714">
    <property type="entry name" value="PK_Tyr_Ser-Thr"/>
    <property type="match status" value="1"/>
</dbReference>
<dbReference type="InterPro" id="IPR000719">
    <property type="entry name" value="Prot_kinase_dom"/>
</dbReference>
<dbReference type="InterPro" id="IPR001245">
    <property type="entry name" value="Ser-Thr/Tyr_kinase_cat_dom"/>
</dbReference>
<organism evidence="7">
    <name type="scientific">Eremomyces bilateralis CBS 781.70</name>
    <dbReference type="NCBI Taxonomy" id="1392243"/>
    <lineage>
        <taxon>Eukaryota</taxon>
        <taxon>Fungi</taxon>
        <taxon>Dikarya</taxon>
        <taxon>Ascomycota</taxon>
        <taxon>Pezizomycotina</taxon>
        <taxon>Dothideomycetes</taxon>
        <taxon>Dothideomycetes incertae sedis</taxon>
        <taxon>Eremomycetales</taxon>
        <taxon>Eremomycetaceae</taxon>
        <taxon>Eremomyces</taxon>
    </lineage>
</organism>
<dbReference type="GO" id="GO:0005524">
    <property type="term" value="F:ATP binding"/>
    <property type="evidence" value="ECO:0007669"/>
    <property type="project" value="UniProtKB-UniRule"/>
</dbReference>
<evidence type="ECO:0000256" key="4">
    <source>
        <dbReference type="PROSITE-ProRule" id="PRU10141"/>
    </source>
</evidence>
<dbReference type="PANTHER" id="PTHR24346">
    <property type="entry name" value="MAP/MICROTUBULE AFFINITY-REGULATING KINASE"/>
    <property type="match status" value="1"/>
</dbReference>
<reference evidence="9" key="2">
    <citation type="submission" date="2020-04" db="EMBL/GenBank/DDBJ databases">
        <authorList>
            <consortium name="NCBI Genome Project"/>
        </authorList>
    </citation>
    <scope>NUCLEOTIDE SEQUENCE</scope>
    <source>
        <strain evidence="9">CBS 781.70</strain>
    </source>
</reference>
<feature type="region of interest" description="Disordered" evidence="5">
    <location>
        <begin position="484"/>
        <end position="543"/>
    </location>
</feature>
<dbReference type="InterPro" id="IPR011009">
    <property type="entry name" value="Kinase-like_dom_sf"/>
</dbReference>
<dbReference type="PROSITE" id="PS50011">
    <property type="entry name" value="PROTEIN_KINASE_DOM"/>
    <property type="match status" value="1"/>
</dbReference>
<dbReference type="SMART" id="SM00220">
    <property type="entry name" value="S_TKc"/>
    <property type="match status" value="1"/>
</dbReference>
<feature type="compositionally biased region" description="Low complexity" evidence="5">
    <location>
        <begin position="601"/>
        <end position="610"/>
    </location>
</feature>
<feature type="compositionally biased region" description="Polar residues" evidence="5">
    <location>
        <begin position="38"/>
        <end position="48"/>
    </location>
</feature>
<feature type="compositionally biased region" description="Polar residues" evidence="5">
    <location>
        <begin position="184"/>
        <end position="197"/>
    </location>
</feature>
<feature type="region of interest" description="Disordered" evidence="5">
    <location>
        <begin position="639"/>
        <end position="658"/>
    </location>
</feature>
<dbReference type="GO" id="GO:0000226">
    <property type="term" value="P:microtubule cytoskeleton organization"/>
    <property type="evidence" value="ECO:0007669"/>
    <property type="project" value="TreeGrafter"/>
</dbReference>
<keyword evidence="1" id="KW-0723">Serine/threonine-protein kinase</keyword>
<gene>
    <name evidence="7 9" type="ORF">P152DRAFT_471167</name>
</gene>
<feature type="compositionally biased region" description="Basic and acidic residues" evidence="5">
    <location>
        <begin position="702"/>
        <end position="714"/>
    </location>
</feature>
<feature type="compositionally biased region" description="Pro residues" evidence="5">
    <location>
        <begin position="727"/>
        <end position="738"/>
    </location>
</feature>
<dbReference type="AlphaFoldDB" id="A0A6G1GCF9"/>
<feature type="binding site" evidence="4">
    <location>
        <position position="415"/>
    </location>
    <ligand>
        <name>ATP</name>
        <dbReference type="ChEBI" id="CHEBI:30616"/>
    </ligand>
</feature>
<keyword evidence="7" id="KW-0418">Kinase</keyword>
<keyword evidence="2 4" id="KW-0547">Nucleotide-binding</keyword>
<reference evidence="7 9" key="1">
    <citation type="submission" date="2020-01" db="EMBL/GenBank/DDBJ databases">
        <authorList>
            <consortium name="DOE Joint Genome Institute"/>
            <person name="Haridas S."/>
            <person name="Albert R."/>
            <person name="Binder M."/>
            <person name="Bloem J."/>
            <person name="Labutti K."/>
            <person name="Salamov A."/>
            <person name="Andreopoulos B."/>
            <person name="Baker S.E."/>
            <person name="Barry K."/>
            <person name="Bills G."/>
            <person name="Bluhm B.H."/>
            <person name="Cannon C."/>
            <person name="Castanera R."/>
            <person name="Culley D.E."/>
            <person name="Daum C."/>
            <person name="Ezra D."/>
            <person name="Gonzalez J.B."/>
            <person name="Henrissat B."/>
            <person name="Kuo A."/>
            <person name="Liang C."/>
            <person name="Lipzen A."/>
            <person name="Lutzoni F."/>
            <person name="Magnuson J."/>
            <person name="Mondo S."/>
            <person name="Nolan M."/>
            <person name="Ohm R."/>
            <person name="Pangilinan J."/>
            <person name="Park H.-J."/>
            <person name="Ramirez L."/>
            <person name="Alfaro M."/>
            <person name="Sun H."/>
            <person name="Tritt A."/>
            <person name="Yoshinaga Y."/>
            <person name="Zwiers L.-H."/>
            <person name="Turgeon B.G."/>
            <person name="Goodwin S.B."/>
            <person name="Spatafora J.W."/>
            <person name="Crous P.W."/>
            <person name="Grigoriev I.V."/>
        </authorList>
    </citation>
    <scope>NUCLEOTIDE SEQUENCE</scope>
    <source>
        <strain evidence="7 9">CBS 781.70</strain>
    </source>
</reference>
<dbReference type="GO" id="GO:0005737">
    <property type="term" value="C:cytoplasm"/>
    <property type="evidence" value="ECO:0007669"/>
    <property type="project" value="TreeGrafter"/>
</dbReference>
<feature type="region of interest" description="Disordered" evidence="5">
    <location>
        <begin position="1"/>
        <end position="132"/>
    </location>
</feature>
<keyword evidence="7" id="KW-0808">Transferase</keyword>
<dbReference type="InterPro" id="IPR017441">
    <property type="entry name" value="Protein_kinase_ATP_BS"/>
</dbReference>
<name>A0A6G1GCF9_9PEZI</name>
<feature type="region of interest" description="Disordered" evidence="5">
    <location>
        <begin position="665"/>
        <end position="740"/>
    </location>
</feature>
<feature type="compositionally biased region" description="Basic and acidic residues" evidence="5">
    <location>
        <begin position="158"/>
        <end position="183"/>
    </location>
</feature>
<dbReference type="InterPro" id="IPR008271">
    <property type="entry name" value="Ser/Thr_kinase_AS"/>
</dbReference>
<dbReference type="PANTHER" id="PTHR24346:SF76">
    <property type="entry name" value="NON-SPECIFIC SERINE_THREONINE PROTEIN KINASE"/>
    <property type="match status" value="1"/>
</dbReference>
<sequence>MASTEAKNRFQKLKLRTTSSRSPAHSTHSLLSALGRESQPSSGNSTPGSERANLTHRDSLSHDALNQKDGTTDGRDGSNRPPLVVESWGSHAPDTDAEASKRFASQDDLERETHRRDDGTYPDGVHSAPQMRGQAIRFDSQVRLENGNTASMNSLRPHGLETFEEESTHPSREYGIDIPHDETSLGSSITPRPQQENGGAANPFGRPGFRSQNRSAGRRRPQYPYRPDTGATTDDLESIDAVASLTSAETASPHLSEARTPVEPPTDLYLSAGPTSPQAINNSPLEFSPRAPFPWPSRSSVSNSRRSRANQYDCDPHTGASGLSSMAGSQPFSRRTSRRSSTRSSASPALNYLAKWSMAEAPRAPAPDDEGQEIGQHSEYIIGRTIGSGGFSVVKEVYTIEAGVQVRRAVKIVKKFVEAKSEAENERLQAEFDHEISIWRYLKHPNILPLVEAWDTPFATFCITELLDGGTLFDLVRRYRKASSSNLGPASQPPHNPYAGYGAKKATASTTSPLSPNTFPPSHPLSTATPSTTTTTTLPKSHGLPPHLARRYIHQLALSLRYLHEDVRVVHRDVKLENCLLDFASRPTDSHSSHPGPIDPSPSSVSAPAQVPSIAKAQTVAARVLLCDFGMADYITSEARPESRGVSPARFDGGGSCNGGGCGEGAAKAGAGGRPALNPRNIGPALPSTLMTPPTHPTNPAPRERTEKPSDHHSGNGFFPASASASLPPPPTVQPPAPTHSNTFIGSLPYSAPELISATRVLYSPAVDVWALGVCAYAIVTGELPFAHPVEGVLAGLVEEGVWDRGKMGESVRDWEGEGKGAGEEAMGLISGCLERDVERRWDIGRVVASPWFEGL</sequence>
<evidence type="ECO:0000313" key="8">
    <source>
        <dbReference type="Proteomes" id="UP000504638"/>
    </source>
</evidence>
<keyword evidence="3 4" id="KW-0067">ATP-binding</keyword>